<dbReference type="PANTHER" id="PTHR34504:SF4">
    <property type="entry name" value="ANTITOXIN HICB"/>
    <property type="match status" value="1"/>
</dbReference>
<comment type="caution">
    <text evidence="2">The sequence shown here is derived from an EMBL/GenBank/DDBJ whole genome shotgun (WGS) entry which is preliminary data.</text>
</comment>
<dbReference type="EMBL" id="BAABHB010000015">
    <property type="protein sequence ID" value="GAA4417485.1"/>
    <property type="molecule type" value="Genomic_DNA"/>
</dbReference>
<accession>A0ABP8KW91</accession>
<dbReference type="InterPro" id="IPR035069">
    <property type="entry name" value="TTHA1013/TTHA0281-like"/>
</dbReference>
<dbReference type="InterPro" id="IPR031807">
    <property type="entry name" value="HicB-like"/>
</dbReference>
<keyword evidence="3" id="KW-1185">Reference proteome</keyword>
<reference evidence="3" key="1">
    <citation type="journal article" date="2019" name="Int. J. Syst. Evol. Microbiol.">
        <title>The Global Catalogue of Microorganisms (GCM) 10K type strain sequencing project: providing services to taxonomists for standard genome sequencing and annotation.</title>
        <authorList>
            <consortium name="The Broad Institute Genomics Platform"/>
            <consortium name="The Broad Institute Genome Sequencing Center for Infectious Disease"/>
            <person name="Wu L."/>
            <person name="Ma J."/>
        </authorList>
    </citation>
    <scope>NUCLEOTIDE SEQUENCE [LARGE SCALE GENOMIC DNA]</scope>
    <source>
        <strain evidence="3">JCM 17925</strain>
    </source>
</reference>
<name>A0ABP8KW91_9BACT</name>
<feature type="domain" description="HicB-like antitoxin of toxin-antitoxin system" evidence="1">
    <location>
        <begin position="15"/>
        <end position="74"/>
    </location>
</feature>
<evidence type="ECO:0000313" key="3">
    <source>
        <dbReference type="Proteomes" id="UP001500936"/>
    </source>
</evidence>
<dbReference type="SUPFAM" id="SSF143100">
    <property type="entry name" value="TTHA1013/TTHA0281-like"/>
    <property type="match status" value="1"/>
</dbReference>
<protein>
    <recommendedName>
        <fullName evidence="1">HicB-like antitoxin of toxin-antitoxin system domain-containing protein</fullName>
    </recommendedName>
</protein>
<organism evidence="2 3">
    <name type="scientific">Nibrella viscosa</name>
    <dbReference type="NCBI Taxonomy" id="1084524"/>
    <lineage>
        <taxon>Bacteria</taxon>
        <taxon>Pseudomonadati</taxon>
        <taxon>Bacteroidota</taxon>
        <taxon>Cytophagia</taxon>
        <taxon>Cytophagales</taxon>
        <taxon>Spirosomataceae</taxon>
        <taxon>Nibrella</taxon>
    </lineage>
</organism>
<gene>
    <name evidence="2" type="ORF">GCM10023187_49930</name>
</gene>
<dbReference type="InterPro" id="IPR051404">
    <property type="entry name" value="TA_system_antitoxin"/>
</dbReference>
<evidence type="ECO:0000313" key="2">
    <source>
        <dbReference type="EMBL" id="GAA4417485.1"/>
    </source>
</evidence>
<dbReference type="Proteomes" id="UP001500936">
    <property type="component" value="Unassembled WGS sequence"/>
</dbReference>
<dbReference type="PANTHER" id="PTHR34504">
    <property type="entry name" value="ANTITOXIN HICB"/>
    <property type="match status" value="1"/>
</dbReference>
<evidence type="ECO:0000259" key="1">
    <source>
        <dbReference type="Pfam" id="PF15919"/>
    </source>
</evidence>
<dbReference type="Pfam" id="PF15919">
    <property type="entry name" value="HicB_lk_antitox"/>
    <property type="match status" value="1"/>
</dbReference>
<proteinExistence type="predicted"/>
<dbReference type="Gene3D" id="3.30.160.250">
    <property type="match status" value="1"/>
</dbReference>
<sequence length="97" mass="10791">MWLGHNKGSMKQSTYRVILRKEPEGTYTAMVPSIPGCVTWGETIEEAIEMAREAAEGCLEVYTEQGIEIPDDSDTFEYSINVADPLANQSAEYSQPN</sequence>